<feature type="region of interest" description="Disordered" evidence="1">
    <location>
        <begin position="38"/>
        <end position="73"/>
    </location>
</feature>
<organism evidence="2 3">
    <name type="scientific">Streptosporangium fragile</name>
    <dbReference type="NCBI Taxonomy" id="46186"/>
    <lineage>
        <taxon>Bacteria</taxon>
        <taxon>Bacillati</taxon>
        <taxon>Actinomycetota</taxon>
        <taxon>Actinomycetes</taxon>
        <taxon>Streptosporangiales</taxon>
        <taxon>Streptosporangiaceae</taxon>
        <taxon>Streptosporangium</taxon>
    </lineage>
</organism>
<sequence length="73" mass="7414">MGRPDAHRARVEVKGGAPRRLAALRPLGGRACGLGAVPAAGGPGRPSPIARARDLTLLPPNSVPAASAFRRAE</sequence>
<evidence type="ECO:0000256" key="1">
    <source>
        <dbReference type="SAM" id="MobiDB-lite"/>
    </source>
</evidence>
<reference evidence="2 3" key="1">
    <citation type="journal article" date="2019" name="Int. J. Syst. Evol. Microbiol.">
        <title>The Global Catalogue of Microorganisms (GCM) 10K type strain sequencing project: providing services to taxonomists for standard genome sequencing and annotation.</title>
        <authorList>
            <consortium name="The Broad Institute Genomics Platform"/>
            <consortium name="The Broad Institute Genome Sequencing Center for Infectious Disease"/>
            <person name="Wu L."/>
            <person name="Ma J."/>
        </authorList>
    </citation>
    <scope>NUCLEOTIDE SEQUENCE [LARGE SCALE GENOMIC DNA]</scope>
    <source>
        <strain evidence="2 3">JCM 6242</strain>
    </source>
</reference>
<dbReference type="EMBL" id="BAAAVI010000039">
    <property type="protein sequence ID" value="GAA2886046.1"/>
    <property type="molecule type" value="Genomic_DNA"/>
</dbReference>
<accession>A0ABN3W2R0</accession>
<keyword evidence="3" id="KW-1185">Reference proteome</keyword>
<name>A0ABN3W2R0_9ACTN</name>
<proteinExistence type="predicted"/>
<gene>
    <name evidence="2" type="ORF">GCM10010517_49710</name>
</gene>
<evidence type="ECO:0000313" key="2">
    <source>
        <dbReference type="EMBL" id="GAA2886046.1"/>
    </source>
</evidence>
<dbReference type="Proteomes" id="UP001500831">
    <property type="component" value="Unassembled WGS sequence"/>
</dbReference>
<protein>
    <submittedName>
        <fullName evidence="2">Uncharacterized protein</fullName>
    </submittedName>
</protein>
<evidence type="ECO:0000313" key="3">
    <source>
        <dbReference type="Proteomes" id="UP001500831"/>
    </source>
</evidence>
<comment type="caution">
    <text evidence="2">The sequence shown here is derived from an EMBL/GenBank/DDBJ whole genome shotgun (WGS) entry which is preliminary data.</text>
</comment>